<proteinExistence type="predicted"/>
<keyword evidence="2" id="KW-1185">Reference proteome</keyword>
<evidence type="ECO:0000313" key="2">
    <source>
        <dbReference type="Proteomes" id="UP000601597"/>
    </source>
</evidence>
<dbReference type="RefSeq" id="WP_189573034.1">
    <property type="nucleotide sequence ID" value="NZ_BMXV01000002.1"/>
</dbReference>
<comment type="caution">
    <text evidence="1">The sequence shown here is derived from an EMBL/GenBank/DDBJ whole genome shotgun (WGS) entry which is preliminary data.</text>
</comment>
<protein>
    <submittedName>
        <fullName evidence="1">Uncharacterized protein</fullName>
    </submittedName>
</protein>
<dbReference type="EMBL" id="BMXV01000002">
    <property type="protein sequence ID" value="GGY63222.1"/>
    <property type="molecule type" value="Genomic_DNA"/>
</dbReference>
<dbReference type="Proteomes" id="UP000601597">
    <property type="component" value="Unassembled WGS sequence"/>
</dbReference>
<organism evidence="1 2">
    <name type="scientific">Marinobacter zhanjiangensis</name>
    <dbReference type="NCBI Taxonomy" id="578215"/>
    <lineage>
        <taxon>Bacteria</taxon>
        <taxon>Pseudomonadati</taxon>
        <taxon>Pseudomonadota</taxon>
        <taxon>Gammaproteobacteria</taxon>
        <taxon>Pseudomonadales</taxon>
        <taxon>Marinobacteraceae</taxon>
        <taxon>Marinobacter</taxon>
    </lineage>
</organism>
<evidence type="ECO:0000313" key="1">
    <source>
        <dbReference type="EMBL" id="GGY63222.1"/>
    </source>
</evidence>
<gene>
    <name evidence="1" type="ORF">GCM10007071_07220</name>
</gene>
<reference evidence="2" key="1">
    <citation type="journal article" date="2019" name="Int. J. Syst. Evol. Microbiol.">
        <title>The Global Catalogue of Microorganisms (GCM) 10K type strain sequencing project: providing services to taxonomists for standard genome sequencing and annotation.</title>
        <authorList>
            <consortium name="The Broad Institute Genomics Platform"/>
            <consortium name="The Broad Institute Genome Sequencing Center for Infectious Disease"/>
            <person name="Wu L."/>
            <person name="Ma J."/>
        </authorList>
    </citation>
    <scope>NUCLEOTIDE SEQUENCE [LARGE SCALE GENOMIC DNA]</scope>
    <source>
        <strain evidence="2">KCTC 22280</strain>
    </source>
</reference>
<name>A0ABQ3AQQ5_9GAMM</name>
<accession>A0ABQ3AQQ5</accession>
<sequence length="70" mass="7763">MVLFHTGSLIMVGEDNERSGKAWPEEGGVAMGAHNWGLEVIPFEDSMSFFDVHQNWLAKNGVNLLETVDT</sequence>